<evidence type="ECO:0000256" key="10">
    <source>
        <dbReference type="ARBA" id="ARBA00038150"/>
    </source>
</evidence>
<evidence type="ECO:0000256" key="8">
    <source>
        <dbReference type="ARBA" id="ARBA00023136"/>
    </source>
</evidence>
<keyword evidence="9" id="KW-0325">Glycoprotein</keyword>
<comment type="subcellular location">
    <subcellularLocation>
        <location evidence="1">Membrane</location>
        <topology evidence="1">Single-pass type II membrane protein</topology>
    </subcellularLocation>
</comment>
<dbReference type="Pfam" id="PF02485">
    <property type="entry name" value="Branch"/>
    <property type="match status" value="1"/>
</dbReference>
<keyword evidence="7" id="KW-1133">Transmembrane helix</keyword>
<dbReference type="RefSeq" id="XP_065934999.1">
    <property type="nucleotide sequence ID" value="XM_066078927.1"/>
</dbReference>
<keyword evidence="3" id="KW-0328">Glycosyltransferase</keyword>
<organism evidence="11 12">
    <name type="scientific">Magallana gigas</name>
    <name type="common">Pacific oyster</name>
    <name type="synonym">Crassostrea gigas</name>
    <dbReference type="NCBI Taxonomy" id="29159"/>
    <lineage>
        <taxon>Eukaryota</taxon>
        <taxon>Metazoa</taxon>
        <taxon>Spiralia</taxon>
        <taxon>Lophotrochozoa</taxon>
        <taxon>Mollusca</taxon>
        <taxon>Bivalvia</taxon>
        <taxon>Autobranchia</taxon>
        <taxon>Pteriomorphia</taxon>
        <taxon>Ostreida</taxon>
        <taxon>Ostreoidea</taxon>
        <taxon>Ostreidae</taxon>
        <taxon>Magallana</taxon>
    </lineage>
</organism>
<dbReference type="Proteomes" id="UP000005408">
    <property type="component" value="Unassembled WGS sequence"/>
</dbReference>
<dbReference type="GO" id="GO:0016020">
    <property type="term" value="C:membrane"/>
    <property type="evidence" value="ECO:0007669"/>
    <property type="project" value="UniProtKB-SubCell"/>
</dbReference>
<dbReference type="InterPro" id="IPR003406">
    <property type="entry name" value="Glyco_trans_14"/>
</dbReference>
<dbReference type="GO" id="GO:0008375">
    <property type="term" value="F:acetylglucosaminyltransferase activity"/>
    <property type="evidence" value="ECO:0007669"/>
    <property type="project" value="TreeGrafter"/>
</dbReference>
<evidence type="ECO:0000256" key="5">
    <source>
        <dbReference type="ARBA" id="ARBA00022692"/>
    </source>
</evidence>
<keyword evidence="4" id="KW-0808">Transferase</keyword>
<keyword evidence="6" id="KW-0735">Signal-anchor</keyword>
<evidence type="ECO:0000256" key="7">
    <source>
        <dbReference type="ARBA" id="ARBA00022989"/>
    </source>
</evidence>
<dbReference type="AlphaFoldDB" id="A0A8W8K3W7"/>
<sequence length="510" mass="59629">MPLRHYCVTTLLLQLFSVATFISFWVNQKYAATFYGRSYGRPSVEELLPTTLSSEVQLFSGSNFRRKRHPLAELCLPIGFRAEMCPKLFMGDRTVDDPLKLMQPPLNPRCKLLELIKDCSRLDAAHEYSNKPISETERNFPLAFGIKMHRDPEQAERLLRTIYRSHNAYCIYVDGKTSKIVFRIMKQIGRCFNNVFVIENRLNVVYASYAHMQSDLQCMKVLAQKSPVKWKYYINLTGQEFPLKTNLEMVEILASLNGANDIESYNTPQFLKWRFEKKYHTSGINLVETSETKEPFQYSLEISKGSAYGAFSRSFVDYLLNDRIANEFIRWLNNTYSPEENVWATLNTLPWAPGGYETEIRHKYGTFLSRSINWEDDKPKCHGKYVRSVCVFGIGDLPWLGSKPQLIANKFDYHFDHLVLDCLEDLLRNRTYDPSVHRLDWYYYGTLPQSKIFTKFDEKHSAEYLQKKKEEWLKKQSLSNEPVKLKRKKENHPKYILPGSSIQMYTVPGK</sequence>
<evidence type="ECO:0000256" key="6">
    <source>
        <dbReference type="ARBA" id="ARBA00022968"/>
    </source>
</evidence>
<comment type="similarity">
    <text evidence="10">Belongs to the glycosyltransferase 14 family.</text>
</comment>
<dbReference type="EnsemblMetazoa" id="G21544.2">
    <property type="protein sequence ID" value="G21544.2:cds"/>
    <property type="gene ID" value="G21544"/>
</dbReference>
<evidence type="ECO:0000313" key="11">
    <source>
        <dbReference type="EnsemblMetazoa" id="G21544.2:cds"/>
    </source>
</evidence>
<dbReference type="PANTHER" id="PTHR19297">
    <property type="entry name" value="GLYCOSYLTRANSFERASE 14 FAMILY MEMBER"/>
    <property type="match status" value="1"/>
</dbReference>
<dbReference type="OrthoDB" id="2019572at2759"/>
<keyword evidence="12" id="KW-1185">Reference proteome</keyword>
<comment type="pathway">
    <text evidence="2">Protein modification; protein glycosylation.</text>
</comment>
<evidence type="ECO:0000313" key="12">
    <source>
        <dbReference type="Proteomes" id="UP000005408"/>
    </source>
</evidence>
<evidence type="ECO:0000256" key="1">
    <source>
        <dbReference type="ARBA" id="ARBA00004606"/>
    </source>
</evidence>
<reference evidence="11" key="1">
    <citation type="submission" date="2022-08" db="UniProtKB">
        <authorList>
            <consortium name="EnsemblMetazoa"/>
        </authorList>
    </citation>
    <scope>IDENTIFICATION</scope>
    <source>
        <strain evidence="11">05x7-T-G4-1.051#20</strain>
    </source>
</reference>
<dbReference type="EnsemblMetazoa" id="G21544.1">
    <property type="protein sequence ID" value="G21544.1:cds"/>
    <property type="gene ID" value="G21544"/>
</dbReference>
<evidence type="ECO:0008006" key="13">
    <source>
        <dbReference type="Google" id="ProtNLM"/>
    </source>
</evidence>
<dbReference type="OMA" id="IVFRIMK"/>
<keyword evidence="5" id="KW-0812">Transmembrane</keyword>
<dbReference type="RefSeq" id="XP_065934998.1">
    <property type="nucleotide sequence ID" value="XM_066078926.1"/>
</dbReference>
<accession>A0A8W8K3W7</accession>
<keyword evidence="8" id="KW-0472">Membrane</keyword>
<dbReference type="PANTHER" id="PTHR19297:SF191">
    <property type="entry name" value="PROTEIN XYLOSYLTRANSFERASE"/>
    <property type="match status" value="1"/>
</dbReference>
<name>A0A8W8K3W7_MAGGI</name>
<evidence type="ECO:0000256" key="9">
    <source>
        <dbReference type="ARBA" id="ARBA00023180"/>
    </source>
</evidence>
<dbReference type="GeneID" id="105335887"/>
<evidence type="ECO:0000256" key="4">
    <source>
        <dbReference type="ARBA" id="ARBA00022679"/>
    </source>
</evidence>
<evidence type="ECO:0000256" key="2">
    <source>
        <dbReference type="ARBA" id="ARBA00004922"/>
    </source>
</evidence>
<protein>
    <recommendedName>
        <fullName evidence="13">Beta-1,3-galactosyl-O-glycosyl-glycoprotein beta-1,6-N-acetylglucosaminyltransferase 3</fullName>
    </recommendedName>
</protein>
<dbReference type="KEGG" id="crg:105335887"/>
<dbReference type="RefSeq" id="XP_019926033.2">
    <property type="nucleotide sequence ID" value="XM_020070474.3"/>
</dbReference>
<evidence type="ECO:0000256" key="3">
    <source>
        <dbReference type="ARBA" id="ARBA00022676"/>
    </source>
</evidence>
<proteinExistence type="inferred from homology"/>